<protein>
    <submittedName>
        <fullName evidence="4">DUF4910 domain-containing protein</fullName>
    </submittedName>
</protein>
<feature type="domain" description="DUF4910" evidence="3">
    <location>
        <begin position="8"/>
        <end position="348"/>
    </location>
</feature>
<dbReference type="Proteomes" id="UP000286501">
    <property type="component" value="Unassembled WGS sequence"/>
</dbReference>
<dbReference type="EMBL" id="QRIN01000087">
    <property type="protein sequence ID" value="RHG62543.1"/>
    <property type="molecule type" value="Genomic_DNA"/>
</dbReference>
<dbReference type="Pfam" id="PF16254">
    <property type="entry name" value="DUF4910"/>
    <property type="match status" value="1"/>
</dbReference>
<dbReference type="AlphaFoldDB" id="A0A3R6DNY7"/>
<dbReference type="Pfam" id="PF16221">
    <property type="entry name" value="HTH_47"/>
    <property type="match status" value="1"/>
</dbReference>
<dbReference type="Gene3D" id="3.40.630.10">
    <property type="entry name" value="Zn peptidases"/>
    <property type="match status" value="1"/>
</dbReference>
<dbReference type="InterPro" id="IPR032610">
    <property type="entry name" value="DUF2172"/>
</dbReference>
<dbReference type="InterPro" id="IPR032589">
    <property type="entry name" value="DUF4910"/>
</dbReference>
<evidence type="ECO:0000259" key="1">
    <source>
        <dbReference type="Pfam" id="PF09940"/>
    </source>
</evidence>
<evidence type="ECO:0000313" key="5">
    <source>
        <dbReference type="Proteomes" id="UP000286501"/>
    </source>
</evidence>
<name>A0A3R6DNY7_9BACT</name>
<dbReference type="PIRSF" id="PIRSF015244">
    <property type="entry name" value="UCP015244"/>
    <property type="match status" value="1"/>
</dbReference>
<dbReference type="InterPro" id="IPR032622">
    <property type="entry name" value="UCP01524_HTH"/>
</dbReference>
<dbReference type="Gene3D" id="1.10.10.10">
    <property type="entry name" value="Winged helix-like DNA-binding domain superfamily/Winged helix DNA-binding domain"/>
    <property type="match status" value="1"/>
</dbReference>
<feature type="domain" description="DUF2172" evidence="1">
    <location>
        <begin position="59"/>
        <end position="150"/>
    </location>
</feature>
<comment type="caution">
    <text evidence="4">The sequence shown here is derived from an EMBL/GenBank/DDBJ whole genome shotgun (WGS) entry which is preliminary data.</text>
</comment>
<reference evidence="4 5" key="1">
    <citation type="submission" date="2018-08" db="EMBL/GenBank/DDBJ databases">
        <title>A genome reference for cultivated species of the human gut microbiota.</title>
        <authorList>
            <person name="Zou Y."/>
            <person name="Xue W."/>
            <person name="Luo G."/>
        </authorList>
    </citation>
    <scope>NUCLEOTIDE SEQUENCE [LARGE SCALE GENOMIC DNA]</scope>
    <source>
        <strain evidence="4 5">AM22-1</strain>
    </source>
</reference>
<dbReference type="Pfam" id="PF09940">
    <property type="entry name" value="DUF2172"/>
    <property type="match status" value="1"/>
</dbReference>
<dbReference type="InterPro" id="IPR036388">
    <property type="entry name" value="WH-like_DNA-bd_sf"/>
</dbReference>
<dbReference type="RefSeq" id="WP_118201681.1">
    <property type="nucleotide sequence ID" value="NZ_QRIE01000090.1"/>
</dbReference>
<evidence type="ECO:0000259" key="2">
    <source>
        <dbReference type="Pfam" id="PF16221"/>
    </source>
</evidence>
<proteinExistence type="predicted"/>
<dbReference type="SUPFAM" id="SSF53187">
    <property type="entry name" value="Zn-dependent exopeptidases"/>
    <property type="match status" value="1"/>
</dbReference>
<accession>A0A3R6DNY7</accession>
<sequence>MDIANEMYSLVKELFPICRSITGNGVRQTLSIIKRELPDLILHEVPSGTQVFDWTVPMEWNIRGGYIETLNNEKIVDFADSNLHIMGYSLPVDKIVTRAELMSMIYTIPEQPDVIPYVTSYYKERSGFCLTENQRLSLKDEKYHVKIDSSLTEGSLTYGELLIPGREKKEIFLSTYVCHPSMANNELSGPTVMVALAKKILANENRRYSYRIIFVPETIGSITYLSKNLDYLKKYVIAGYNISCVGDDRTYSYVESPYADTLADRVAQNVLRFHYPNYKRYSFLHRGSDERQYCSPLVNLPLCAICRSKYEEYPEYHTSADNLDLVTPSGLKGAYEVYSKCIDMLENNHYYQVTTCCEPQLGKRGLYPTLSRRGSINDTRSMTAFIAYADGKHDLIDISNRIGVSIDMLMPIIEKLEKAKLIIINSKNRNE</sequence>
<dbReference type="InterPro" id="IPR012353">
    <property type="entry name" value="UCP015244"/>
</dbReference>
<organism evidence="4 5">
    <name type="scientific">Segatella copri</name>
    <dbReference type="NCBI Taxonomy" id="165179"/>
    <lineage>
        <taxon>Bacteria</taxon>
        <taxon>Pseudomonadati</taxon>
        <taxon>Bacteroidota</taxon>
        <taxon>Bacteroidia</taxon>
        <taxon>Bacteroidales</taxon>
        <taxon>Prevotellaceae</taxon>
        <taxon>Segatella</taxon>
    </lineage>
</organism>
<dbReference type="Gene3D" id="3.50.30.90">
    <property type="match status" value="1"/>
</dbReference>
<gene>
    <name evidence="4" type="ORF">DW250_14365</name>
</gene>
<evidence type="ECO:0000313" key="4">
    <source>
        <dbReference type="EMBL" id="RHG62543.1"/>
    </source>
</evidence>
<feature type="domain" description="UCP01524 winged helix-turn-helix" evidence="2">
    <location>
        <begin position="351"/>
        <end position="422"/>
    </location>
</feature>
<evidence type="ECO:0000259" key="3">
    <source>
        <dbReference type="Pfam" id="PF16254"/>
    </source>
</evidence>